<dbReference type="AlphaFoldDB" id="A0A1S6U952"/>
<evidence type="ECO:0000313" key="8">
    <source>
        <dbReference type="EMBL" id="AQW88230.1"/>
    </source>
</evidence>
<dbReference type="InterPro" id="IPR006225">
    <property type="entry name" value="PsdUridine_synth_RluC/D"/>
</dbReference>
<organism evidence="8 9">
    <name type="scientific">Campylobacter pinnipediorum subsp. caledonicus</name>
    <dbReference type="NCBI Taxonomy" id="1874362"/>
    <lineage>
        <taxon>Bacteria</taxon>
        <taxon>Pseudomonadati</taxon>
        <taxon>Campylobacterota</taxon>
        <taxon>Epsilonproteobacteria</taxon>
        <taxon>Campylobacterales</taxon>
        <taxon>Campylobacteraceae</taxon>
        <taxon>Campylobacter</taxon>
    </lineage>
</organism>
<dbReference type="PANTHER" id="PTHR21600">
    <property type="entry name" value="MITOCHONDRIAL RNA PSEUDOURIDINE SYNTHASE"/>
    <property type="match status" value="1"/>
</dbReference>
<dbReference type="CDD" id="cd02869">
    <property type="entry name" value="PseudoU_synth_RluA_like"/>
    <property type="match status" value="1"/>
</dbReference>
<dbReference type="EC" id="5.4.99.-" evidence="6"/>
<dbReference type="InterPro" id="IPR020103">
    <property type="entry name" value="PsdUridine_synth_cat_dom_sf"/>
</dbReference>
<dbReference type="InterPro" id="IPR050188">
    <property type="entry name" value="RluA_PseudoU_synthase"/>
</dbReference>
<keyword evidence="9" id="KW-1185">Reference proteome</keyword>
<dbReference type="InterPro" id="IPR002942">
    <property type="entry name" value="S4_RNA-bd"/>
</dbReference>
<dbReference type="NCBIfam" id="TIGR00005">
    <property type="entry name" value="rluA_subfam"/>
    <property type="match status" value="1"/>
</dbReference>
<dbReference type="RefSeq" id="WP_078424725.1">
    <property type="nucleotide sequence ID" value="NZ_CP017258.1"/>
</dbReference>
<comment type="function">
    <text evidence="6">Responsible for synthesis of pseudouridine from uracil.</text>
</comment>
<evidence type="ECO:0000256" key="3">
    <source>
        <dbReference type="ARBA" id="ARBA00023235"/>
    </source>
</evidence>
<dbReference type="EMBL" id="CP017258">
    <property type="protein sequence ID" value="AQW88230.1"/>
    <property type="molecule type" value="Genomic_DNA"/>
</dbReference>
<name>A0A1S6U952_9BACT</name>
<sequence>MVEFITKNEQRLDVCISNELQISRNQALNLIKDGLVKVNTKQTTKPSFKVYIDDNILVEFAKPKIKEDKFQADFDVPIIYEDDDLLVINKPPHIAVHGASSLKEASLVEWLNQNNFMLSNLNGDIRAGIVHRLDKGTSGALVVAKNNTAHTILSNQLLDKSMGRIYLALSDFALKENCIIQRPIGRNNKNRLKKAIIQGGRDAKTAFLNLIPSKNANLIAAKLFTGRTHQIRVHLESINRHILGDDLYGFKSEKDKISRVMLHAYMLYFIHPTTKQRMEFKAPFYDDFKQIAFKNFSKELFYEKTETNFINDSFCDLDSWMCIK</sequence>
<reference evidence="9" key="1">
    <citation type="submission" date="2016-09" db="EMBL/GenBank/DDBJ databases">
        <title>Comparative genomics of the Campylobacter concisus group.</title>
        <authorList>
            <person name="Miller W.G."/>
            <person name="Yee E."/>
            <person name="Chapman M.H."/>
            <person name="Huynh S."/>
            <person name="Bono J.L."/>
            <person name="On S.L.W."/>
            <person name="StLeger J."/>
            <person name="Foster G."/>
            <person name="Parker C.T."/>
        </authorList>
    </citation>
    <scope>NUCLEOTIDE SEQUENCE [LARGE SCALE GENOMIC DNA]</scope>
    <source>
        <strain evidence="9">RM18021</strain>
    </source>
</reference>
<dbReference type="PANTHER" id="PTHR21600:SF44">
    <property type="entry name" value="RIBOSOMAL LARGE SUBUNIT PSEUDOURIDINE SYNTHASE D"/>
    <property type="match status" value="1"/>
</dbReference>
<dbReference type="Pfam" id="PF00849">
    <property type="entry name" value="PseudoU_synth_2"/>
    <property type="match status" value="1"/>
</dbReference>
<evidence type="ECO:0000256" key="1">
    <source>
        <dbReference type="ARBA" id="ARBA00000073"/>
    </source>
</evidence>
<evidence type="ECO:0000256" key="2">
    <source>
        <dbReference type="ARBA" id="ARBA00010876"/>
    </source>
</evidence>
<evidence type="ECO:0000256" key="5">
    <source>
        <dbReference type="PROSITE-ProRule" id="PRU00182"/>
    </source>
</evidence>
<proteinExistence type="inferred from homology"/>
<dbReference type="InterPro" id="IPR036986">
    <property type="entry name" value="S4_RNA-bd_sf"/>
</dbReference>
<dbReference type="Gene3D" id="3.10.290.10">
    <property type="entry name" value="RNA-binding S4 domain"/>
    <property type="match status" value="1"/>
</dbReference>
<dbReference type="GO" id="GO:0003723">
    <property type="term" value="F:RNA binding"/>
    <property type="evidence" value="ECO:0007669"/>
    <property type="project" value="UniProtKB-KW"/>
</dbReference>
<keyword evidence="3 6" id="KW-0413">Isomerase</keyword>
<dbReference type="PROSITE" id="PS50889">
    <property type="entry name" value="S4"/>
    <property type="match status" value="1"/>
</dbReference>
<evidence type="ECO:0000256" key="6">
    <source>
        <dbReference type="RuleBase" id="RU362028"/>
    </source>
</evidence>
<dbReference type="Pfam" id="PF01479">
    <property type="entry name" value="S4"/>
    <property type="match status" value="1"/>
</dbReference>
<feature type="active site" evidence="4">
    <location>
        <position position="134"/>
    </location>
</feature>
<accession>A0A1S6U952</accession>
<dbReference type="SUPFAM" id="SSF55120">
    <property type="entry name" value="Pseudouridine synthase"/>
    <property type="match status" value="1"/>
</dbReference>
<dbReference type="GO" id="GO:0000455">
    <property type="term" value="P:enzyme-directed rRNA pseudouridine synthesis"/>
    <property type="evidence" value="ECO:0007669"/>
    <property type="project" value="UniProtKB-ARBA"/>
</dbReference>
<keyword evidence="5" id="KW-0694">RNA-binding</keyword>
<comment type="catalytic activity">
    <reaction evidence="1 6">
        <text>a uridine in RNA = a pseudouridine in RNA</text>
        <dbReference type="Rhea" id="RHEA:48348"/>
        <dbReference type="Rhea" id="RHEA-COMP:12068"/>
        <dbReference type="Rhea" id="RHEA-COMP:12069"/>
        <dbReference type="ChEBI" id="CHEBI:65314"/>
        <dbReference type="ChEBI" id="CHEBI:65315"/>
    </reaction>
</comment>
<evidence type="ECO:0000313" key="9">
    <source>
        <dbReference type="Proteomes" id="UP000190868"/>
    </source>
</evidence>
<dbReference type="Gene3D" id="3.30.2350.10">
    <property type="entry name" value="Pseudouridine synthase"/>
    <property type="match status" value="1"/>
</dbReference>
<dbReference type="GO" id="GO:0120159">
    <property type="term" value="F:rRNA pseudouridine synthase activity"/>
    <property type="evidence" value="ECO:0007669"/>
    <property type="project" value="UniProtKB-ARBA"/>
</dbReference>
<gene>
    <name evidence="8" type="primary">rluD</name>
    <name evidence="8" type="ORF">CPIN18021_1442</name>
</gene>
<evidence type="ECO:0000256" key="4">
    <source>
        <dbReference type="PIRSR" id="PIRSR606225-1"/>
    </source>
</evidence>
<dbReference type="InterPro" id="IPR006145">
    <property type="entry name" value="PsdUridine_synth_RsuA/RluA"/>
</dbReference>
<dbReference type="PROSITE" id="PS01129">
    <property type="entry name" value="PSI_RLU"/>
    <property type="match status" value="1"/>
</dbReference>
<dbReference type="SUPFAM" id="SSF55174">
    <property type="entry name" value="Alpha-L RNA-binding motif"/>
    <property type="match status" value="1"/>
</dbReference>
<dbReference type="CDD" id="cd00165">
    <property type="entry name" value="S4"/>
    <property type="match status" value="1"/>
</dbReference>
<dbReference type="InterPro" id="IPR006224">
    <property type="entry name" value="PsdUridine_synth_RluA-like_CS"/>
</dbReference>
<protein>
    <recommendedName>
        <fullName evidence="6">Pseudouridine synthase</fullName>
        <ecNumber evidence="6">5.4.99.-</ecNumber>
    </recommendedName>
</protein>
<dbReference type="SMART" id="SM00363">
    <property type="entry name" value="S4"/>
    <property type="match status" value="1"/>
</dbReference>
<evidence type="ECO:0000259" key="7">
    <source>
        <dbReference type="SMART" id="SM00363"/>
    </source>
</evidence>
<dbReference type="Proteomes" id="UP000190868">
    <property type="component" value="Chromosome"/>
</dbReference>
<comment type="similarity">
    <text evidence="2 6">Belongs to the pseudouridine synthase RluA family.</text>
</comment>
<feature type="domain" description="RNA-binding S4" evidence="7">
    <location>
        <begin position="10"/>
        <end position="66"/>
    </location>
</feature>